<dbReference type="AlphaFoldDB" id="A0A085UZM5"/>
<evidence type="ECO:0000313" key="1">
    <source>
        <dbReference type="EMBL" id="KFE48638.1"/>
    </source>
</evidence>
<dbReference type="PATRIC" id="fig|317.174.peg.4376"/>
<name>A0A085UZM5_PSESX</name>
<gene>
    <name evidence="1" type="ORF">IV02_21425</name>
</gene>
<evidence type="ECO:0000313" key="2">
    <source>
        <dbReference type="Proteomes" id="UP000028643"/>
    </source>
</evidence>
<reference evidence="1 2" key="1">
    <citation type="submission" date="2014-07" db="EMBL/GenBank/DDBJ databases">
        <title>Draft Genome Sequences of Environmental Pseudomonas syringae strains.</title>
        <authorList>
            <person name="Baltrus D.A."/>
            <person name="Berge O."/>
            <person name="Morris C."/>
        </authorList>
    </citation>
    <scope>NUCLEOTIDE SEQUENCE [LARGE SCALE GENOMIC DNA]</scope>
    <source>
        <strain evidence="1 2">CEB003</strain>
    </source>
</reference>
<dbReference type="Proteomes" id="UP000028643">
    <property type="component" value="Unassembled WGS sequence"/>
</dbReference>
<accession>A0A085UZM5</accession>
<sequence>MFRNVFALLLFATVSGYLFSRHTPVPQLIPQARIAPGPSAISSPVPPIYTTDALLPPKSLAECIKPDNIIDEAVATCRYGHFPHTSQNDVAQGMVSASYLSRFKAEQTPARTKRVIAQNVERDTVWQWDGKRTYAAEWTVINDRIEGTSVCANYRRGSIEYRECRKGAKVYFREKCREWSARASKDHADFSQAIKQRFCSAGDNFNPLS</sequence>
<comment type="caution">
    <text evidence="1">The sequence shown here is derived from an EMBL/GenBank/DDBJ whole genome shotgun (WGS) entry which is preliminary data.</text>
</comment>
<organism evidence="1 2">
    <name type="scientific">Pseudomonas syringae</name>
    <dbReference type="NCBI Taxonomy" id="317"/>
    <lineage>
        <taxon>Bacteria</taxon>
        <taxon>Pseudomonadati</taxon>
        <taxon>Pseudomonadota</taxon>
        <taxon>Gammaproteobacteria</taxon>
        <taxon>Pseudomonadales</taxon>
        <taxon>Pseudomonadaceae</taxon>
        <taxon>Pseudomonas</taxon>
    </lineage>
</organism>
<protein>
    <submittedName>
        <fullName evidence="1">Uncharacterized protein</fullName>
    </submittedName>
</protein>
<dbReference type="EMBL" id="JPQT01000121">
    <property type="protein sequence ID" value="KFE48638.1"/>
    <property type="molecule type" value="Genomic_DNA"/>
</dbReference>
<proteinExistence type="predicted"/>